<gene>
    <name evidence="2" type="ORF">M9458_042131</name>
</gene>
<evidence type="ECO:0000313" key="3">
    <source>
        <dbReference type="Proteomes" id="UP001529510"/>
    </source>
</evidence>
<feature type="region of interest" description="Disordered" evidence="1">
    <location>
        <begin position="51"/>
        <end position="145"/>
    </location>
</feature>
<dbReference type="AlphaFoldDB" id="A0ABD0NMU5"/>
<organism evidence="2 3">
    <name type="scientific">Cirrhinus mrigala</name>
    <name type="common">Mrigala</name>
    <dbReference type="NCBI Taxonomy" id="683832"/>
    <lineage>
        <taxon>Eukaryota</taxon>
        <taxon>Metazoa</taxon>
        <taxon>Chordata</taxon>
        <taxon>Craniata</taxon>
        <taxon>Vertebrata</taxon>
        <taxon>Euteleostomi</taxon>
        <taxon>Actinopterygii</taxon>
        <taxon>Neopterygii</taxon>
        <taxon>Teleostei</taxon>
        <taxon>Ostariophysi</taxon>
        <taxon>Cypriniformes</taxon>
        <taxon>Cyprinidae</taxon>
        <taxon>Labeoninae</taxon>
        <taxon>Labeonini</taxon>
        <taxon>Cirrhinus</taxon>
    </lineage>
</organism>
<keyword evidence="3" id="KW-1185">Reference proteome</keyword>
<evidence type="ECO:0000313" key="2">
    <source>
        <dbReference type="EMBL" id="KAL0162735.1"/>
    </source>
</evidence>
<evidence type="ECO:0000256" key="1">
    <source>
        <dbReference type="SAM" id="MobiDB-lite"/>
    </source>
</evidence>
<feature type="compositionally biased region" description="Basic and acidic residues" evidence="1">
    <location>
        <begin position="59"/>
        <end position="68"/>
    </location>
</feature>
<feature type="non-terminal residue" evidence="2">
    <location>
        <position position="1"/>
    </location>
</feature>
<sequence length="145" mass="15985">QAVDESESMRCIWVSGKKALTEREAAEQIVAEAQMLLQQDLALLGVEWNPTSISTKTQPDSHSHEESSNTKPLQSTSRGLEHKERLNVTANVDEQKLLVDKNADSCSHPPLRPLEITTNSDKPLDIDSDVSSADCQSAKKCEQQS</sequence>
<name>A0ABD0NMU5_CIRMR</name>
<comment type="caution">
    <text evidence="2">The sequence shown here is derived from an EMBL/GenBank/DDBJ whole genome shotgun (WGS) entry which is preliminary data.</text>
</comment>
<feature type="compositionally biased region" description="Polar residues" evidence="1">
    <location>
        <begin position="69"/>
        <end position="78"/>
    </location>
</feature>
<reference evidence="2 3" key="1">
    <citation type="submission" date="2024-05" db="EMBL/GenBank/DDBJ databases">
        <title>Genome sequencing and assembly of Indian major carp, Cirrhinus mrigala (Hamilton, 1822).</title>
        <authorList>
            <person name="Mohindra V."/>
            <person name="Chowdhury L.M."/>
            <person name="Lal K."/>
            <person name="Jena J.K."/>
        </authorList>
    </citation>
    <scope>NUCLEOTIDE SEQUENCE [LARGE SCALE GENOMIC DNA]</scope>
    <source>
        <strain evidence="2">CM1030</strain>
        <tissue evidence="2">Blood</tissue>
    </source>
</reference>
<proteinExistence type="predicted"/>
<protein>
    <submittedName>
        <fullName evidence="2">Uncharacterized protein</fullName>
    </submittedName>
</protein>
<feature type="non-terminal residue" evidence="2">
    <location>
        <position position="145"/>
    </location>
</feature>
<dbReference type="EMBL" id="JAMKFB020000021">
    <property type="protein sequence ID" value="KAL0162735.1"/>
    <property type="molecule type" value="Genomic_DNA"/>
</dbReference>
<accession>A0ABD0NMU5</accession>
<feature type="compositionally biased region" description="Basic and acidic residues" evidence="1">
    <location>
        <begin position="93"/>
        <end position="103"/>
    </location>
</feature>
<dbReference type="Proteomes" id="UP001529510">
    <property type="component" value="Unassembled WGS sequence"/>
</dbReference>